<comment type="caution">
    <text evidence="3">The sequence shown here is derived from an EMBL/GenBank/DDBJ whole genome shotgun (WGS) entry which is preliminary data.</text>
</comment>
<dbReference type="InterPro" id="IPR011009">
    <property type="entry name" value="Kinase-like_dom_sf"/>
</dbReference>
<dbReference type="Pfam" id="PF07714">
    <property type="entry name" value="PK_Tyr_Ser-Thr"/>
    <property type="match status" value="1"/>
</dbReference>
<dbReference type="AlphaFoldDB" id="A0A9W6X2S4"/>
<keyword evidence="4" id="KW-1185">Reference proteome</keyword>
<evidence type="ECO:0000313" key="3">
    <source>
        <dbReference type="EMBL" id="GMF28663.1"/>
    </source>
</evidence>
<accession>A0A9W6X2S4</accession>
<sequence>MDATKSFHEAVEALAAFVTTFAQTHKFVYHLASMREMWLSLHLVGTKLDNVVTTAGLKETGEVSWQKQLMAAREQEEDELSKKAAKNALPFARNMRPNEPMEALTLLKFEIDYFKPGNSTKHVASMKKVFFSVVRSSNGRVAKIPDSYIPPHAVNYSRDDKNEMEGSVGSAYRGIWVDRKPADGKKPETDEEGGEQQPTTQNVVVKRLFFHADSIEFFRREVEIWSGLDHPNILKLYGASHCSYPALIICEDAANGPLVNYLTQQQPQRIKEEVTRLTWKLLLEAAYGLKYLHENRLVHGNMKSDNILVAADGFVKLTDFGMGMFALQNQAIQNNKFQELGWRAPNCRQTKLFRRSSFQDDIYCFGLCVLDVLVPQYSSIRIGGSQNEPHIGELNFDPLSKQVMQIIPDEGSRKLIIGMCNENPDSRLSLKEVISSMTVLLENAAIKSRNTSSPNVAVFKAR</sequence>
<feature type="compositionally biased region" description="Basic and acidic residues" evidence="1">
    <location>
        <begin position="179"/>
        <end position="188"/>
    </location>
</feature>
<name>A0A9W6X2S4_9STRA</name>
<reference evidence="3" key="1">
    <citation type="submission" date="2023-04" db="EMBL/GenBank/DDBJ databases">
        <title>Phytophthora lilii NBRC 32176.</title>
        <authorList>
            <person name="Ichikawa N."/>
            <person name="Sato H."/>
            <person name="Tonouchi N."/>
        </authorList>
    </citation>
    <scope>NUCLEOTIDE SEQUENCE</scope>
    <source>
        <strain evidence="3">NBRC 32176</strain>
    </source>
</reference>
<dbReference type="Proteomes" id="UP001165083">
    <property type="component" value="Unassembled WGS sequence"/>
</dbReference>
<protein>
    <submittedName>
        <fullName evidence="3">Unnamed protein product</fullName>
    </submittedName>
</protein>
<dbReference type="InterPro" id="IPR001245">
    <property type="entry name" value="Ser-Thr/Tyr_kinase_cat_dom"/>
</dbReference>
<evidence type="ECO:0000256" key="1">
    <source>
        <dbReference type="SAM" id="MobiDB-lite"/>
    </source>
</evidence>
<dbReference type="PROSITE" id="PS50011">
    <property type="entry name" value="PROTEIN_KINASE_DOM"/>
    <property type="match status" value="1"/>
</dbReference>
<feature type="region of interest" description="Disordered" evidence="1">
    <location>
        <begin position="179"/>
        <end position="198"/>
    </location>
</feature>
<dbReference type="InterPro" id="IPR000719">
    <property type="entry name" value="Prot_kinase_dom"/>
</dbReference>
<dbReference type="InterPro" id="IPR051681">
    <property type="entry name" value="Ser/Thr_Kinases-Pseudokinases"/>
</dbReference>
<dbReference type="PANTHER" id="PTHR44329">
    <property type="entry name" value="SERINE/THREONINE-PROTEIN KINASE TNNI3K-RELATED"/>
    <property type="match status" value="1"/>
</dbReference>
<dbReference type="SUPFAM" id="SSF56112">
    <property type="entry name" value="Protein kinase-like (PK-like)"/>
    <property type="match status" value="1"/>
</dbReference>
<dbReference type="GO" id="GO:0005524">
    <property type="term" value="F:ATP binding"/>
    <property type="evidence" value="ECO:0007669"/>
    <property type="project" value="InterPro"/>
</dbReference>
<evidence type="ECO:0000313" key="4">
    <source>
        <dbReference type="Proteomes" id="UP001165083"/>
    </source>
</evidence>
<dbReference type="GO" id="GO:0004674">
    <property type="term" value="F:protein serine/threonine kinase activity"/>
    <property type="evidence" value="ECO:0007669"/>
    <property type="project" value="TreeGrafter"/>
</dbReference>
<organism evidence="3 4">
    <name type="scientific">Phytophthora lilii</name>
    <dbReference type="NCBI Taxonomy" id="2077276"/>
    <lineage>
        <taxon>Eukaryota</taxon>
        <taxon>Sar</taxon>
        <taxon>Stramenopiles</taxon>
        <taxon>Oomycota</taxon>
        <taxon>Peronosporomycetes</taxon>
        <taxon>Peronosporales</taxon>
        <taxon>Peronosporaceae</taxon>
        <taxon>Phytophthora</taxon>
    </lineage>
</organism>
<evidence type="ECO:0000259" key="2">
    <source>
        <dbReference type="PROSITE" id="PS50011"/>
    </source>
</evidence>
<gene>
    <name evidence="3" type="ORF">Plil01_001210500</name>
</gene>
<dbReference type="PANTHER" id="PTHR44329:SF214">
    <property type="entry name" value="PROTEIN KINASE DOMAIN-CONTAINING PROTEIN"/>
    <property type="match status" value="1"/>
</dbReference>
<dbReference type="Gene3D" id="1.10.510.10">
    <property type="entry name" value="Transferase(Phosphotransferase) domain 1"/>
    <property type="match status" value="1"/>
</dbReference>
<proteinExistence type="predicted"/>
<feature type="domain" description="Protein kinase" evidence="2">
    <location>
        <begin position="157"/>
        <end position="440"/>
    </location>
</feature>
<dbReference type="OrthoDB" id="4062651at2759"/>
<dbReference type="EMBL" id="BSXW01000726">
    <property type="protein sequence ID" value="GMF28663.1"/>
    <property type="molecule type" value="Genomic_DNA"/>
</dbReference>